<dbReference type="PANTHER" id="PTHR43649">
    <property type="entry name" value="ARABINOSE-BINDING PROTEIN-RELATED"/>
    <property type="match status" value="1"/>
</dbReference>
<evidence type="ECO:0008006" key="5">
    <source>
        <dbReference type="Google" id="ProtNLM"/>
    </source>
</evidence>
<keyword evidence="2" id="KW-0732">Signal</keyword>
<dbReference type="AlphaFoldDB" id="A0A919XYM7"/>
<evidence type="ECO:0000256" key="2">
    <source>
        <dbReference type="SAM" id="SignalP"/>
    </source>
</evidence>
<dbReference type="Proteomes" id="UP000678895">
    <property type="component" value="Unassembled WGS sequence"/>
</dbReference>
<feature type="signal peptide" evidence="2">
    <location>
        <begin position="1"/>
        <end position="23"/>
    </location>
</feature>
<dbReference type="InterPro" id="IPR050490">
    <property type="entry name" value="Bact_solute-bd_prot1"/>
</dbReference>
<dbReference type="InterPro" id="IPR006059">
    <property type="entry name" value="SBP"/>
</dbReference>
<dbReference type="SUPFAM" id="SSF53850">
    <property type="entry name" value="Periplasmic binding protein-like II"/>
    <property type="match status" value="1"/>
</dbReference>
<evidence type="ECO:0000313" key="3">
    <source>
        <dbReference type="EMBL" id="GIO41432.1"/>
    </source>
</evidence>
<dbReference type="PANTHER" id="PTHR43649:SF30">
    <property type="entry name" value="ABC TRANSPORTER SUBSTRATE-BINDING PROTEIN"/>
    <property type="match status" value="1"/>
</dbReference>
<reference evidence="3" key="1">
    <citation type="submission" date="2021-03" db="EMBL/GenBank/DDBJ databases">
        <title>Antimicrobial resistance genes in bacteria isolated from Japanese honey, and their potential for conferring macrolide and lincosamide resistance in the American foulbrood pathogen Paenibacillus larvae.</title>
        <authorList>
            <person name="Okamoto M."/>
            <person name="Kumagai M."/>
            <person name="Kanamori H."/>
            <person name="Takamatsu D."/>
        </authorList>
    </citation>
    <scope>NUCLEOTIDE SEQUENCE</scope>
    <source>
        <strain evidence="3">J41TS4</strain>
    </source>
</reference>
<proteinExistence type="predicted"/>
<dbReference type="EMBL" id="BORS01000003">
    <property type="protein sequence ID" value="GIO41432.1"/>
    <property type="molecule type" value="Genomic_DNA"/>
</dbReference>
<protein>
    <recommendedName>
        <fullName evidence="5">Extracellular solute-binding protein</fullName>
    </recommendedName>
</protein>
<dbReference type="Pfam" id="PF01547">
    <property type="entry name" value="SBP_bac_1"/>
    <property type="match status" value="1"/>
</dbReference>
<feature type="compositionally biased region" description="Low complexity" evidence="1">
    <location>
        <begin position="32"/>
        <end position="50"/>
    </location>
</feature>
<dbReference type="Gene3D" id="3.40.190.10">
    <property type="entry name" value="Periplasmic binding protein-like II"/>
    <property type="match status" value="1"/>
</dbReference>
<organism evidence="3 4">
    <name type="scientific">Paenibacillus apis</name>
    <dbReference type="NCBI Taxonomy" id="1792174"/>
    <lineage>
        <taxon>Bacteria</taxon>
        <taxon>Bacillati</taxon>
        <taxon>Bacillota</taxon>
        <taxon>Bacilli</taxon>
        <taxon>Bacillales</taxon>
        <taxon>Paenibacillaceae</taxon>
        <taxon>Paenibacillus</taxon>
    </lineage>
</organism>
<sequence length="456" mass="50998">MLIKKKKALSLSLIILMTVILGACSGGEANNKTNNTSSNMNAANNQQAEEQPQEQEEVIDMGGRTIRISAWWDMTPLGDSASSKAELEKIETVKEKYNVNIEFVNVPFENYMDKFTTTTLAGEPFADIVMLENKSALPAILKEQLLKIQEFTDADSNINNAQDVVKKNAPLAGDYYSFNRPGNTGTSLMYNREIFKQLGLPDPKELYSNGEWSWEKFEELAKQATKDTNNDGKNDYWGFSGWGLDIVRHFAASNAAKAVDEVAGKEMLSDPKMIEAMEFVNKLYNVDKVVKVKTGNSMEWTETETFKDGDVAMFIAAEWMVSDLQFDFGIVPIPKGPNGSDEYAYADSAGQGLFIPKGVKDPQLVYKIYEEMFTIPPLEDFPGQVWLEGIYKHEEDINMLLQHISNKGMPVLEDAYPDFPYYAVVEEIISKNASVTSTVEKYKQQAQAAVDALGNQ</sequence>
<name>A0A919XYM7_9BACL</name>
<accession>A0A919XYM7</accession>
<evidence type="ECO:0000256" key="1">
    <source>
        <dbReference type="SAM" id="MobiDB-lite"/>
    </source>
</evidence>
<feature type="region of interest" description="Disordered" evidence="1">
    <location>
        <begin position="32"/>
        <end position="54"/>
    </location>
</feature>
<gene>
    <name evidence="3" type="ORF">J41TS4_11900</name>
</gene>
<evidence type="ECO:0000313" key="4">
    <source>
        <dbReference type="Proteomes" id="UP000678895"/>
    </source>
</evidence>
<dbReference type="PROSITE" id="PS51257">
    <property type="entry name" value="PROKAR_LIPOPROTEIN"/>
    <property type="match status" value="1"/>
</dbReference>
<dbReference type="RefSeq" id="WP_301625622.1">
    <property type="nucleotide sequence ID" value="NZ_BORS01000003.1"/>
</dbReference>
<comment type="caution">
    <text evidence="3">The sequence shown here is derived from an EMBL/GenBank/DDBJ whole genome shotgun (WGS) entry which is preliminary data.</text>
</comment>
<feature type="chain" id="PRO_5039306665" description="Extracellular solute-binding protein" evidence="2">
    <location>
        <begin position="24"/>
        <end position="456"/>
    </location>
</feature>
<keyword evidence="4" id="KW-1185">Reference proteome</keyword>